<dbReference type="CDD" id="cd10283">
    <property type="entry name" value="MnuA_DNase1-like"/>
    <property type="match status" value="1"/>
</dbReference>
<keyword evidence="3" id="KW-0255">Endonuclease</keyword>
<dbReference type="Proteomes" id="UP000660668">
    <property type="component" value="Unassembled WGS sequence"/>
</dbReference>
<evidence type="ECO:0000313" key="3">
    <source>
        <dbReference type="EMBL" id="MBF4766560.1"/>
    </source>
</evidence>
<dbReference type="InterPro" id="IPR036691">
    <property type="entry name" value="Endo/exonu/phosph_ase_sf"/>
</dbReference>
<dbReference type="SUPFAM" id="SSF56219">
    <property type="entry name" value="DNase I-like"/>
    <property type="match status" value="1"/>
</dbReference>
<dbReference type="GO" id="GO:0016020">
    <property type="term" value="C:membrane"/>
    <property type="evidence" value="ECO:0007669"/>
    <property type="project" value="InterPro"/>
</dbReference>
<dbReference type="Gene3D" id="3.60.10.10">
    <property type="entry name" value="Endonuclease/exonuclease/phosphatase"/>
    <property type="match status" value="1"/>
</dbReference>
<dbReference type="PROSITE" id="PS50268">
    <property type="entry name" value="CADHERIN_2"/>
    <property type="match status" value="1"/>
</dbReference>
<keyword evidence="4" id="KW-1185">Reference proteome</keyword>
<dbReference type="InterPro" id="IPR002126">
    <property type="entry name" value="Cadherin-like_dom"/>
</dbReference>
<evidence type="ECO:0000313" key="4">
    <source>
        <dbReference type="Proteomes" id="UP000660668"/>
    </source>
</evidence>
<evidence type="ECO:0000259" key="2">
    <source>
        <dbReference type="PROSITE" id="PS51841"/>
    </source>
</evidence>
<dbReference type="PANTHER" id="PTHR42834:SF1">
    <property type="entry name" value="ENDONUCLEASE_EXONUCLEASE_PHOSPHATASE FAMILY PROTEIN (AFU_ORTHOLOGUE AFUA_3G09210)"/>
    <property type="match status" value="1"/>
</dbReference>
<dbReference type="InterPro" id="IPR001322">
    <property type="entry name" value="Lamin_tail_dom"/>
</dbReference>
<dbReference type="Pfam" id="PF00932">
    <property type="entry name" value="LTD"/>
    <property type="match status" value="1"/>
</dbReference>
<evidence type="ECO:0000259" key="1">
    <source>
        <dbReference type="PROSITE" id="PS50268"/>
    </source>
</evidence>
<feature type="domain" description="Cadherin" evidence="1">
    <location>
        <begin position="215"/>
        <end position="312"/>
    </location>
</feature>
<dbReference type="GO" id="GO:0007156">
    <property type="term" value="P:homophilic cell adhesion via plasma membrane adhesion molecules"/>
    <property type="evidence" value="ECO:0007669"/>
    <property type="project" value="InterPro"/>
</dbReference>
<comment type="caution">
    <text evidence="3">The sequence shown here is derived from an EMBL/GenBank/DDBJ whole genome shotgun (WGS) entry which is preliminary data.</text>
</comment>
<proteinExistence type="predicted"/>
<feature type="domain" description="LTD" evidence="2">
    <location>
        <begin position="24"/>
        <end position="143"/>
    </location>
</feature>
<dbReference type="CDD" id="cd04486">
    <property type="entry name" value="YhcR_OBF_like"/>
    <property type="match status" value="1"/>
</dbReference>
<dbReference type="PANTHER" id="PTHR42834">
    <property type="entry name" value="ENDONUCLEASE/EXONUCLEASE/PHOSPHATASE FAMILY PROTEIN (AFU_ORTHOLOGUE AFUA_3G09210)"/>
    <property type="match status" value="1"/>
</dbReference>
<dbReference type="RefSeq" id="WP_194694719.1">
    <property type="nucleotide sequence ID" value="NZ_JADKPO010000002.1"/>
</dbReference>
<dbReference type="NCBIfam" id="NF038114">
    <property type="entry name" value="rightmost"/>
    <property type="match status" value="1"/>
</dbReference>
<dbReference type="AlphaFoldDB" id="A0A930YNE8"/>
<protein>
    <submittedName>
        <fullName evidence="3">ExeM/NucH family extracellular endonuclease</fullName>
    </submittedName>
</protein>
<dbReference type="NCBIfam" id="NF033681">
    <property type="entry name" value="ExeM_NucH_DNase"/>
    <property type="match status" value="1"/>
</dbReference>
<dbReference type="GO" id="GO:0004519">
    <property type="term" value="F:endonuclease activity"/>
    <property type="evidence" value="ECO:0007669"/>
    <property type="project" value="UniProtKB-KW"/>
</dbReference>
<name>A0A930YNE8_9ACTN</name>
<dbReference type="InterPro" id="IPR047971">
    <property type="entry name" value="ExeM-like"/>
</dbReference>
<dbReference type="GO" id="GO:0005509">
    <property type="term" value="F:calcium ion binding"/>
    <property type="evidence" value="ECO:0007669"/>
    <property type="project" value="InterPro"/>
</dbReference>
<sequence length="995" mass="103446">MRRQWRTAVSGLIAAVTGLGLAVVGNVGAASAAPTDLFFSEYIEGSSNNKALEIYNGTGTGINLATATYNVQMFFNGSSTAGLTINLTGTVAAGDVFVLAQGSANATILAQADQTNGSGWFNGDDAVVLRKGTTVVDVIGQVGFDPGAEWGTGLTSTADNTLRRKATIEAGDTDGGDAFDPAVQWDGFATDTFGDLGSHLAPPRLTCPAVATDEGTAVDAPVSATDRDGTIVDIAVTAIAPSDPGTITRTAFAPSPSVGQAATATFTASDATPVGAYRLTVVATNSDGVPQTGTCTLSIGVFPVSVCGQPALPIHDVQGAGASTPMQGQIVMIEGIVTGDYQGQGGFGGYYVQDEDGTEDADPNTSEGIFVFDTATDVDPGDVVRVVGFASEFGGQTQVSSVHDTLVCATGASVTPVTLEMPLVGDLASEREPYEGMLVEVDQELTVTEVFTLARFGEVDLSVGGRLETPTNAVAPGGAAMALQDANDRRRILLDDGLNTQNPGSVAYPQGGLSADNTLRVGDTLPGLTGVLGFGFSRYRVQPVGPIEFDHANPRPAAPAEVGGEARVAAFNVLNYFNGDGAGGGFPTPRGANTPFEFDRQRDKIIAAISELDADVLGLMELENDDTGTEYGAVEDLVDGLNDALGAGTYDFIDTGVIGTDAIRVGILYQPARVTPLGDYALIDSTVDSRFDDNLNRPSLAQSFEVNGDGAVFTAVVNHLKSKGSDCNAVGDPDALDGQGNCNLTRTRAAEALVDWLASDPTGSGDSDVILLGDMNSYAQEDPITVFRDAGYVDTISEFVGDDGYSYVFGGQSGYLDHALASPNLAAQVSGVTEWHLNADEPVALDYNTEFKSDEQISDFYSPEPYRASDHDPVLVGLDLVSYDFSGFLPPIAALPAANSVKAGSSVPIKFRLGGDQGLDIFRDGSPTSTPVNCTTLAPTGPAAELQTNGGLTYRSDIDTYSLTWKTTKSWTGCRLLTLELLDGTTQQALFRFAK</sequence>
<gene>
    <name evidence="3" type="ORF">ISU10_02115</name>
</gene>
<keyword evidence="3" id="KW-0540">Nuclease</keyword>
<dbReference type="EMBL" id="JADKPO010000002">
    <property type="protein sequence ID" value="MBF4766560.1"/>
    <property type="molecule type" value="Genomic_DNA"/>
</dbReference>
<keyword evidence="3" id="KW-0378">Hydrolase</keyword>
<dbReference type="PROSITE" id="PS51841">
    <property type="entry name" value="LTD"/>
    <property type="match status" value="1"/>
</dbReference>
<reference evidence="3" key="1">
    <citation type="submission" date="2020-11" db="EMBL/GenBank/DDBJ databases">
        <title>Nocardioides cynanchi sp. nov., isolated from soil of rhizosphere of Cynanchum wilfordii.</title>
        <authorList>
            <person name="Lee J.-S."/>
            <person name="Suh M.K."/>
            <person name="Kim J.-S."/>
        </authorList>
    </citation>
    <scope>NUCLEOTIDE SEQUENCE</scope>
    <source>
        <strain evidence="3">KCTC 19276</strain>
    </source>
</reference>
<dbReference type="FunFam" id="3.60.10.10:FF:000072">
    <property type="entry name" value="Extracellular nuclease"/>
    <property type="match status" value="1"/>
</dbReference>
<organism evidence="3 4">
    <name type="scientific">Nocardioides agariphilus</name>
    <dbReference type="NCBI Taxonomy" id="433664"/>
    <lineage>
        <taxon>Bacteria</taxon>
        <taxon>Bacillati</taxon>
        <taxon>Actinomycetota</taxon>
        <taxon>Actinomycetes</taxon>
        <taxon>Propionibacteriales</taxon>
        <taxon>Nocardioidaceae</taxon>
        <taxon>Nocardioides</taxon>
    </lineage>
</organism>
<accession>A0A930YNE8</accession>
<dbReference type="InterPro" id="IPR005135">
    <property type="entry name" value="Endo/exonuclease/phosphatase"/>
</dbReference>
<dbReference type="Pfam" id="PF03372">
    <property type="entry name" value="Exo_endo_phos"/>
    <property type="match status" value="1"/>
</dbReference>